<dbReference type="GO" id="GO:0006950">
    <property type="term" value="P:response to stress"/>
    <property type="evidence" value="ECO:0007669"/>
    <property type="project" value="TreeGrafter"/>
</dbReference>
<reference evidence="2 3" key="1">
    <citation type="journal article" date="2012" name="J. Bacteriol.">
        <title>Draft Genome Sequence of Mesorhizobium alhagi CCNWXJ12-2T, a Novel Salt-Resistant Species Isolated from the Desert of Northwestern China.</title>
        <authorList>
            <person name="Zhou M."/>
            <person name="Chen W."/>
            <person name="Chen H."/>
            <person name="Wei G."/>
        </authorList>
    </citation>
    <scope>NUCLEOTIDE SEQUENCE [LARGE SCALE GENOMIC DNA]</scope>
    <source>
        <strain evidence="2 3">CCNWXJ12-2</strain>
    </source>
</reference>
<protein>
    <submittedName>
        <fullName evidence="2">MarR family transcriptional regulator</fullName>
    </submittedName>
</protein>
<dbReference type="Proteomes" id="UP000003250">
    <property type="component" value="Unassembled WGS sequence"/>
</dbReference>
<dbReference type="Pfam" id="PF12802">
    <property type="entry name" value="MarR_2"/>
    <property type="match status" value="1"/>
</dbReference>
<dbReference type="PROSITE" id="PS50995">
    <property type="entry name" value="HTH_MARR_2"/>
    <property type="match status" value="1"/>
</dbReference>
<dbReference type="InterPro" id="IPR036388">
    <property type="entry name" value="WH-like_DNA-bd_sf"/>
</dbReference>
<dbReference type="SUPFAM" id="SSF46785">
    <property type="entry name" value="Winged helix' DNA-binding domain"/>
    <property type="match status" value="1"/>
</dbReference>
<dbReference type="InterPro" id="IPR039422">
    <property type="entry name" value="MarR/SlyA-like"/>
</dbReference>
<dbReference type="AlphaFoldDB" id="H0HVG4"/>
<dbReference type="GO" id="GO:0003700">
    <property type="term" value="F:DNA-binding transcription factor activity"/>
    <property type="evidence" value="ECO:0007669"/>
    <property type="project" value="InterPro"/>
</dbReference>
<dbReference type="InterPro" id="IPR036390">
    <property type="entry name" value="WH_DNA-bd_sf"/>
</dbReference>
<dbReference type="Gene3D" id="1.10.10.10">
    <property type="entry name" value="Winged helix-like DNA-binding domain superfamily/Winged helix DNA-binding domain"/>
    <property type="match status" value="1"/>
</dbReference>
<proteinExistence type="predicted"/>
<dbReference type="EMBL" id="AHAM01000172">
    <property type="protein sequence ID" value="EHK55312.1"/>
    <property type="molecule type" value="Genomic_DNA"/>
</dbReference>
<dbReference type="PATRIC" id="fig|1107882.3.peg.4071"/>
<evidence type="ECO:0000313" key="2">
    <source>
        <dbReference type="EMBL" id="EHK55312.1"/>
    </source>
</evidence>
<dbReference type="PANTHER" id="PTHR33164">
    <property type="entry name" value="TRANSCRIPTIONAL REGULATOR, MARR FAMILY"/>
    <property type="match status" value="1"/>
</dbReference>
<keyword evidence="3" id="KW-1185">Reference proteome</keyword>
<gene>
    <name evidence="2" type="ORF">MAXJ12_20855</name>
</gene>
<accession>H0HVG4</accession>
<dbReference type="PANTHER" id="PTHR33164:SF43">
    <property type="entry name" value="HTH-TYPE TRANSCRIPTIONAL REPRESSOR YETL"/>
    <property type="match status" value="1"/>
</dbReference>
<name>H0HVG4_9HYPH</name>
<evidence type="ECO:0000313" key="3">
    <source>
        <dbReference type="Proteomes" id="UP000003250"/>
    </source>
</evidence>
<dbReference type="InterPro" id="IPR000835">
    <property type="entry name" value="HTH_MarR-typ"/>
</dbReference>
<sequence>MDHLRQIVGLSAAGTTRLVDKLQADGLIERRASLADGRSRAVTLTKAGSKSADAVLEARRTVYAHALAVLSARDRKQLARMLDAMLTALTPDRATCELTCRLCDIAACPQDICPVELAALNAEKS</sequence>
<dbReference type="PRINTS" id="PR00598">
    <property type="entry name" value="HTHMARR"/>
</dbReference>
<feature type="domain" description="HTH marR-type" evidence="1">
    <location>
        <begin position="1"/>
        <end position="87"/>
    </location>
</feature>
<organism evidence="2 3">
    <name type="scientific">Mesorhizobium alhagi CCNWXJ12-2</name>
    <dbReference type="NCBI Taxonomy" id="1107882"/>
    <lineage>
        <taxon>Bacteria</taxon>
        <taxon>Pseudomonadati</taxon>
        <taxon>Pseudomonadota</taxon>
        <taxon>Alphaproteobacteria</taxon>
        <taxon>Hyphomicrobiales</taxon>
        <taxon>Phyllobacteriaceae</taxon>
        <taxon>Allomesorhizobium</taxon>
    </lineage>
</organism>
<evidence type="ECO:0000259" key="1">
    <source>
        <dbReference type="PROSITE" id="PS50995"/>
    </source>
</evidence>